<dbReference type="InterPro" id="IPR052909">
    <property type="entry name" value="Transposase_6_like"/>
</dbReference>
<dbReference type="AlphaFoldDB" id="A0A6J4N042"/>
<dbReference type="PANTHER" id="PTHR46637:SF1">
    <property type="entry name" value="BLL5188 PROTEIN"/>
    <property type="match status" value="1"/>
</dbReference>
<feature type="region of interest" description="Disordered" evidence="1">
    <location>
        <begin position="112"/>
        <end position="134"/>
    </location>
</feature>
<reference evidence="3" key="1">
    <citation type="submission" date="2020-02" db="EMBL/GenBank/DDBJ databases">
        <authorList>
            <person name="Meier V. D."/>
        </authorList>
    </citation>
    <scope>NUCLEOTIDE SEQUENCE</scope>
    <source>
        <strain evidence="3">AVDCRST_MAG64</strain>
    </source>
</reference>
<dbReference type="Pfam" id="PF13340">
    <property type="entry name" value="DUF4096"/>
    <property type="match status" value="1"/>
</dbReference>
<evidence type="ECO:0000313" key="3">
    <source>
        <dbReference type="EMBL" id="CAA9373611.1"/>
    </source>
</evidence>
<evidence type="ECO:0000256" key="1">
    <source>
        <dbReference type="SAM" id="MobiDB-lite"/>
    </source>
</evidence>
<name>A0A6J4N042_9BACT</name>
<dbReference type="InterPro" id="IPR025161">
    <property type="entry name" value="IS402-like_dom"/>
</dbReference>
<feature type="domain" description="Insertion element IS402-like" evidence="2">
    <location>
        <begin position="6"/>
        <end position="83"/>
    </location>
</feature>
<feature type="compositionally biased region" description="Pro residues" evidence="1">
    <location>
        <begin position="17"/>
        <end position="26"/>
    </location>
</feature>
<protein>
    <recommendedName>
        <fullName evidence="2">Insertion element IS402-like domain-containing protein</fullName>
    </recommendedName>
</protein>
<dbReference type="PANTHER" id="PTHR46637">
    <property type="entry name" value="TIS1421-TRANSPOSASE PROTEIN A"/>
    <property type="match status" value="1"/>
</dbReference>
<evidence type="ECO:0000259" key="2">
    <source>
        <dbReference type="Pfam" id="PF13340"/>
    </source>
</evidence>
<sequence length="134" mass="14280">MATELLPESLWEEVQPLLPPRPPPSPKGGRPPVDDRAALQGILFVDRYGIPWQALPADLFGASGSSCWRKLRDWTAAGVWPGLHERLLDRLGKAGGVDLGRVVVDGQAVRAKKGARTPAPTPRTAGKTGANATC</sequence>
<gene>
    <name evidence="3" type="ORF">AVDCRST_MAG64-119</name>
</gene>
<accession>A0A6J4N042</accession>
<organism evidence="3">
    <name type="scientific">uncultured Phycisphaerae bacterium</name>
    <dbReference type="NCBI Taxonomy" id="904963"/>
    <lineage>
        <taxon>Bacteria</taxon>
        <taxon>Pseudomonadati</taxon>
        <taxon>Planctomycetota</taxon>
        <taxon>Phycisphaerae</taxon>
        <taxon>environmental samples</taxon>
    </lineage>
</organism>
<proteinExistence type="predicted"/>
<feature type="region of interest" description="Disordered" evidence="1">
    <location>
        <begin position="15"/>
        <end position="35"/>
    </location>
</feature>
<dbReference type="EMBL" id="CADCUQ010000034">
    <property type="protein sequence ID" value="CAA9373611.1"/>
    <property type="molecule type" value="Genomic_DNA"/>
</dbReference>